<evidence type="ECO:0000259" key="3">
    <source>
        <dbReference type="Pfam" id="PF12949"/>
    </source>
</evidence>
<feature type="region of interest" description="Disordered" evidence="2">
    <location>
        <begin position="95"/>
        <end position="185"/>
    </location>
</feature>
<dbReference type="InterPro" id="IPR052240">
    <property type="entry name" value="SAP_domain_ribonucleoprotein"/>
</dbReference>
<evidence type="ECO:0000256" key="2">
    <source>
        <dbReference type="SAM" id="MobiDB-lite"/>
    </source>
</evidence>
<dbReference type="Proteomes" id="UP000567179">
    <property type="component" value="Unassembled WGS sequence"/>
</dbReference>
<reference evidence="4 5" key="1">
    <citation type="journal article" date="2020" name="ISME J.">
        <title>Uncovering the hidden diversity of litter-decomposition mechanisms in mushroom-forming fungi.</title>
        <authorList>
            <person name="Floudas D."/>
            <person name="Bentzer J."/>
            <person name="Ahren D."/>
            <person name="Johansson T."/>
            <person name="Persson P."/>
            <person name="Tunlid A."/>
        </authorList>
    </citation>
    <scope>NUCLEOTIDE SEQUENCE [LARGE SCALE GENOMIC DNA]</scope>
    <source>
        <strain evidence="4 5">CBS 101986</strain>
    </source>
</reference>
<feature type="compositionally biased region" description="Low complexity" evidence="2">
    <location>
        <begin position="171"/>
        <end position="181"/>
    </location>
</feature>
<dbReference type="PANTHER" id="PTHR46551:SF1">
    <property type="entry name" value="SAP DOMAIN-CONTAINING RIBONUCLEOPROTEIN"/>
    <property type="match status" value="1"/>
</dbReference>
<proteinExistence type="predicted"/>
<name>A0A8H5BE15_9AGAR</name>
<protein>
    <recommendedName>
        <fullName evidence="3">HeH/LEM domain-containing protein</fullName>
    </recommendedName>
</protein>
<comment type="caution">
    <text evidence="4">The sequence shown here is derived from an EMBL/GenBank/DDBJ whole genome shotgun (WGS) entry which is preliminary data.</text>
</comment>
<evidence type="ECO:0000313" key="4">
    <source>
        <dbReference type="EMBL" id="KAF5321635.1"/>
    </source>
</evidence>
<feature type="domain" description="HeH/LEM" evidence="3">
    <location>
        <begin position="31"/>
        <end position="61"/>
    </location>
</feature>
<gene>
    <name evidence="4" type="ORF">D9619_001408</name>
</gene>
<dbReference type="OrthoDB" id="445357at2759"/>
<evidence type="ECO:0000313" key="5">
    <source>
        <dbReference type="Proteomes" id="UP000567179"/>
    </source>
</evidence>
<dbReference type="InterPro" id="IPR036361">
    <property type="entry name" value="SAP_dom_sf"/>
</dbReference>
<feature type="region of interest" description="Disordered" evidence="2">
    <location>
        <begin position="201"/>
        <end position="246"/>
    </location>
</feature>
<dbReference type="GO" id="GO:0016973">
    <property type="term" value="P:poly(A)+ mRNA export from nucleus"/>
    <property type="evidence" value="ECO:0007669"/>
    <property type="project" value="TreeGrafter"/>
</dbReference>
<dbReference type="Pfam" id="PF12949">
    <property type="entry name" value="HeH"/>
    <property type="match status" value="1"/>
</dbReference>
<keyword evidence="5" id="KW-1185">Reference proteome</keyword>
<organism evidence="4 5">
    <name type="scientific">Psilocybe cf. subviscida</name>
    <dbReference type="NCBI Taxonomy" id="2480587"/>
    <lineage>
        <taxon>Eukaryota</taxon>
        <taxon>Fungi</taxon>
        <taxon>Dikarya</taxon>
        <taxon>Basidiomycota</taxon>
        <taxon>Agaricomycotina</taxon>
        <taxon>Agaricomycetes</taxon>
        <taxon>Agaricomycetidae</taxon>
        <taxon>Agaricales</taxon>
        <taxon>Agaricineae</taxon>
        <taxon>Strophariaceae</taxon>
        <taxon>Psilocybe</taxon>
    </lineage>
</organism>
<dbReference type="GO" id="GO:0005634">
    <property type="term" value="C:nucleus"/>
    <property type="evidence" value="ECO:0007669"/>
    <property type="project" value="TreeGrafter"/>
</dbReference>
<sequence>MGMRMSVRVLSMRVLHQLSHSSHSPIMDAKLKSLKVADLRTILTNAAVSFPAKATKADLIARIQASQEARDAYTAIYDASVNVAPAQEDAQDIPYQQESVTEASEPPPSPPKEQAIDQTPVADAAPAAPASSTQAGAAPAAEDPELEARRKRAARFGIPLVEAKQPKKPVAKTPKAPPATKAKVEVDDKVLAERAARFGIKDDEAKAAPATKQNGKKRTAAQVEPPVDPEEEEKRRKRAERFGTKA</sequence>
<dbReference type="PANTHER" id="PTHR46551">
    <property type="entry name" value="SAP DOMAIN-CONTAINING RIBONUCLEOPROTEIN"/>
    <property type="match status" value="1"/>
</dbReference>
<evidence type="ECO:0000256" key="1">
    <source>
        <dbReference type="ARBA" id="ARBA00022553"/>
    </source>
</evidence>
<accession>A0A8H5BE15</accession>
<dbReference type="CDD" id="cd12935">
    <property type="entry name" value="LEM_like"/>
    <property type="match status" value="1"/>
</dbReference>
<dbReference type="Gene3D" id="1.10.720.30">
    <property type="entry name" value="SAP domain"/>
    <property type="match status" value="1"/>
</dbReference>
<dbReference type="EMBL" id="JAACJJ010000028">
    <property type="protein sequence ID" value="KAF5321635.1"/>
    <property type="molecule type" value="Genomic_DNA"/>
</dbReference>
<dbReference type="InterPro" id="IPR025856">
    <property type="entry name" value="HeH/LEM_domain"/>
</dbReference>
<dbReference type="AlphaFoldDB" id="A0A8H5BE15"/>
<keyword evidence="1" id="KW-0597">Phosphoprotein</keyword>
<feature type="compositionally biased region" description="Low complexity" evidence="2">
    <location>
        <begin position="117"/>
        <end position="141"/>
    </location>
</feature>